<organism evidence="1 2">
    <name type="scientific">Candidatus Syntrophosphaera thermopropionivorans</name>
    <dbReference type="NCBI Taxonomy" id="2593015"/>
    <lineage>
        <taxon>Bacteria</taxon>
        <taxon>Pseudomonadati</taxon>
        <taxon>Candidatus Cloacimonadota</taxon>
        <taxon>Candidatus Cloacimonadia</taxon>
        <taxon>Candidatus Cloacimonadales</taxon>
        <taxon>Candidatus Cloacimonadaceae</taxon>
        <taxon>Candidatus Syntrophosphaera</taxon>
    </lineage>
</organism>
<evidence type="ECO:0000313" key="1">
    <source>
        <dbReference type="EMBL" id="TDF73825.1"/>
    </source>
</evidence>
<sequence>MCGISGIYSFDSQKVIDINLLKAMNALIEHRGPDDEGFCLIEKNSHKILPFSGDGSKEDIRQLYPSLNLSARASLGLGFRRLAILDLSMKGHQPMLDPQLNLLIVFNGEIYNYIELRQELIAQGYSFNSESDTEVILKAYDFWGENCVLHFNGIWAFALWDANKSLLFCSRDRFGVKPFYYCRNRDFLYFASEIKQLLLTPVDKSLNLPMIWRSMKINSLEVYGEETFWQEIKALQPGYNLIVDQHGITLKEYYKLNPASFGKSSLSLPEAIEIYRETFEKAVQLQMRSDVEVGSCLSGGLDSSAIVCTASRLTDRPLQTFSAYFPEYPPLDERKWIAEVVHYSGCISYLTAPQAEDAMAWFNDATWFNDLPLGSGFTAQYAVMKLAQENGIKVLLDGQGSDELTAGYRHSFYRFLADLILQTKFHKALKEALAWLKKYGCIKGLSGLAKALLSIFLSEPQLYNFEFRFLRFEPFNQDFLQQCKKSLSEPILAQISDFSSKSVSKFFSQHPIKLNNTRTLTSDNFSKPTCDKLSNFLYNAVYTTSLPTLLHWEDRMSMSASIESRVPFLDHNLVELAFSLPSEYKIHNAQGKYIHRQAIKPLVPTAIFNRKEKSVFGSPFISLWLRGPMKTSYESLITSSTFRNRGIWNLPLIMDNWQKYLKGNNSQAEMLYNIYALEMWFRRFSQKAVI</sequence>
<accession>A0AC61QK26</accession>
<dbReference type="EC" id="6.3.5.4" evidence="1"/>
<keyword evidence="2" id="KW-1185">Reference proteome</keyword>
<reference evidence="1" key="1">
    <citation type="submission" date="2019-03" db="EMBL/GenBank/DDBJ databases">
        <title>Candidatus Syntrophosphaera thermopropionivorans: a novel player in syntrophic propionate oxidation during anaerobic digestion.</title>
        <authorList>
            <person name="Dyksma S."/>
        </authorList>
    </citation>
    <scope>NUCLEOTIDE SEQUENCE</scope>
    <source>
        <strain evidence="1">W5</strain>
    </source>
</reference>
<dbReference type="EMBL" id="SMOG01000003">
    <property type="protein sequence ID" value="TDF73825.1"/>
    <property type="molecule type" value="Genomic_DNA"/>
</dbReference>
<gene>
    <name evidence="1" type="primary">asnB</name>
    <name evidence="1" type="ORF">E0946_02075</name>
</gene>
<evidence type="ECO:0000313" key="2">
    <source>
        <dbReference type="Proteomes" id="UP000294588"/>
    </source>
</evidence>
<comment type="caution">
    <text evidence="1">The sequence shown here is derived from an EMBL/GenBank/DDBJ whole genome shotgun (WGS) entry which is preliminary data.</text>
</comment>
<keyword evidence="1" id="KW-0436">Ligase</keyword>
<name>A0AC61QK26_9BACT</name>
<dbReference type="Proteomes" id="UP000294588">
    <property type="component" value="Unassembled WGS sequence"/>
</dbReference>
<proteinExistence type="predicted"/>
<protein>
    <submittedName>
        <fullName evidence="1">Asparagine synthase (Glutamine-hydrolyzing)</fullName>
        <ecNumber evidence="1">6.3.5.4</ecNumber>
    </submittedName>
</protein>